<name>A0A0H2RGS8_9AGAM</name>
<evidence type="ECO:0000313" key="2">
    <source>
        <dbReference type="EMBL" id="KLO04111.1"/>
    </source>
</evidence>
<dbReference type="InParanoid" id="A0A0H2RGS8"/>
<gene>
    <name evidence="2" type="ORF">SCHPADRAFT_761862</name>
</gene>
<reference evidence="2 3" key="1">
    <citation type="submission" date="2015-04" db="EMBL/GenBank/DDBJ databases">
        <title>Complete genome sequence of Schizopora paradoxa KUC8140, a cosmopolitan wood degrader in East Asia.</title>
        <authorList>
            <consortium name="DOE Joint Genome Institute"/>
            <person name="Min B."/>
            <person name="Park H."/>
            <person name="Jang Y."/>
            <person name="Kim J.-J."/>
            <person name="Kim K.H."/>
            <person name="Pangilinan J."/>
            <person name="Lipzen A."/>
            <person name="Riley R."/>
            <person name="Grigoriev I.V."/>
            <person name="Spatafora J.W."/>
            <person name="Choi I.-G."/>
        </authorList>
    </citation>
    <scope>NUCLEOTIDE SEQUENCE [LARGE SCALE GENOMIC DNA]</scope>
    <source>
        <strain evidence="2 3">KUC8140</strain>
    </source>
</reference>
<feature type="region of interest" description="Disordered" evidence="1">
    <location>
        <begin position="1"/>
        <end position="168"/>
    </location>
</feature>
<keyword evidence="3" id="KW-1185">Reference proteome</keyword>
<dbReference type="AlphaFoldDB" id="A0A0H2RGS8"/>
<protein>
    <submittedName>
        <fullName evidence="2">Uncharacterized protein</fullName>
    </submittedName>
</protein>
<feature type="compositionally biased region" description="Basic residues" evidence="1">
    <location>
        <begin position="30"/>
        <end position="56"/>
    </location>
</feature>
<sequence length="168" mass="18002">MPPKARRKTADPTLSSPLSVREEPVPPSKLPKKSRKGSPVPLKKRGRPATKKAKSVKSKDTISDSGESDAAPSVSGEESDQTHSDAELPPVTPVKKEKVSVGRVTRSSKSAGEKRRRSEASALGDEDEDDQEGEGDDDAKMRLATESITDSDSDGEEEQEVTPPPKSK</sequence>
<dbReference type="EMBL" id="KQ086702">
    <property type="protein sequence ID" value="KLO04111.1"/>
    <property type="molecule type" value="Genomic_DNA"/>
</dbReference>
<proteinExistence type="predicted"/>
<accession>A0A0H2RGS8</accession>
<organism evidence="2 3">
    <name type="scientific">Schizopora paradoxa</name>
    <dbReference type="NCBI Taxonomy" id="27342"/>
    <lineage>
        <taxon>Eukaryota</taxon>
        <taxon>Fungi</taxon>
        <taxon>Dikarya</taxon>
        <taxon>Basidiomycota</taxon>
        <taxon>Agaricomycotina</taxon>
        <taxon>Agaricomycetes</taxon>
        <taxon>Hymenochaetales</taxon>
        <taxon>Schizoporaceae</taxon>
        <taxon>Schizopora</taxon>
    </lineage>
</organism>
<feature type="compositionally biased region" description="Acidic residues" evidence="1">
    <location>
        <begin position="124"/>
        <end position="137"/>
    </location>
</feature>
<evidence type="ECO:0000256" key="1">
    <source>
        <dbReference type="SAM" id="MobiDB-lite"/>
    </source>
</evidence>
<evidence type="ECO:0000313" key="3">
    <source>
        <dbReference type="Proteomes" id="UP000053477"/>
    </source>
</evidence>
<dbReference type="Proteomes" id="UP000053477">
    <property type="component" value="Unassembled WGS sequence"/>
</dbReference>
<feature type="compositionally biased region" description="Acidic residues" evidence="1">
    <location>
        <begin position="149"/>
        <end position="160"/>
    </location>
</feature>